<sequence>MGDLARGYRRYNVYRLPPGGGGGKELNRRRDSLIAIQMEGADQAVVIVSGQGGVKGVLGEGGLQPQPAQQQDPDYSLETTHRPLWKGRHQRPSL</sequence>
<gene>
    <name evidence="2" type="ORF">LCR_13825</name>
</gene>
<accession>A0A175VHR8</accession>
<dbReference type="EMBL" id="JMGO02000004">
    <property type="protein sequence ID" value="KXU80171.1"/>
    <property type="molecule type" value="Genomic_DNA"/>
</dbReference>
<proteinExistence type="predicted"/>
<feature type="compositionally biased region" description="Low complexity" evidence="1">
    <location>
        <begin position="63"/>
        <end position="74"/>
    </location>
</feature>
<dbReference type="Proteomes" id="UP000078435">
    <property type="component" value="Unassembled WGS sequence"/>
</dbReference>
<feature type="compositionally biased region" description="Basic residues" evidence="1">
    <location>
        <begin position="83"/>
        <end position="94"/>
    </location>
</feature>
<reference evidence="2 3" key="1">
    <citation type="submission" date="2016-02" db="EMBL/GenBank/DDBJ databases">
        <title>Draft genome sequence of Aeromonas trota strain 1999lcr isolated from cerebrospinal fluid (CSF).</title>
        <authorList>
            <person name="Dallagassa C.B."/>
            <person name="Prediger K.C."/>
            <person name="Weiss V.A."/>
            <person name="Assis F.E."/>
            <person name="Baura V."/>
            <person name="Cruz L.M."/>
            <person name="Souza E.M."/>
            <person name="Pedrosa F.O."/>
            <person name="Fadel-Picheth C.M."/>
        </authorList>
    </citation>
    <scope>NUCLEOTIDE SEQUENCE [LARGE SCALE GENOMIC DNA]</scope>
    <source>
        <strain evidence="2 3">1999lcr</strain>
    </source>
</reference>
<protein>
    <submittedName>
        <fullName evidence="2">Uncharacterized protein</fullName>
    </submittedName>
</protein>
<feature type="region of interest" description="Disordered" evidence="1">
    <location>
        <begin position="58"/>
        <end position="94"/>
    </location>
</feature>
<organism evidence="2 3">
    <name type="scientific">Aeromonas enteropelogenes</name>
    <name type="common">Aeromonas trota</name>
    <dbReference type="NCBI Taxonomy" id="29489"/>
    <lineage>
        <taxon>Bacteria</taxon>
        <taxon>Pseudomonadati</taxon>
        <taxon>Pseudomonadota</taxon>
        <taxon>Gammaproteobacteria</taxon>
        <taxon>Aeromonadales</taxon>
        <taxon>Aeromonadaceae</taxon>
        <taxon>Aeromonas</taxon>
    </lineage>
</organism>
<dbReference type="AlphaFoldDB" id="A0A175VHR8"/>
<evidence type="ECO:0000256" key="1">
    <source>
        <dbReference type="SAM" id="MobiDB-lite"/>
    </source>
</evidence>
<evidence type="ECO:0000313" key="2">
    <source>
        <dbReference type="EMBL" id="KXU80171.1"/>
    </source>
</evidence>
<comment type="caution">
    <text evidence="2">The sequence shown here is derived from an EMBL/GenBank/DDBJ whole genome shotgun (WGS) entry which is preliminary data.</text>
</comment>
<evidence type="ECO:0000313" key="3">
    <source>
        <dbReference type="Proteomes" id="UP000078435"/>
    </source>
</evidence>
<name>A0A175VHR8_AEREN</name>